<dbReference type="EMBL" id="JBJKFK010000222">
    <property type="protein sequence ID" value="KAL3318629.1"/>
    <property type="molecule type" value="Genomic_DNA"/>
</dbReference>
<evidence type="ECO:0000313" key="2">
    <source>
        <dbReference type="EMBL" id="KAL3318629.1"/>
    </source>
</evidence>
<proteinExistence type="predicted"/>
<dbReference type="InterPro" id="IPR028118">
    <property type="entry name" value="Chibby_fam"/>
</dbReference>
<dbReference type="AlphaFoldDB" id="A0ABD2QGG8"/>
<feature type="coiled-coil region" evidence="1">
    <location>
        <begin position="86"/>
        <end position="134"/>
    </location>
</feature>
<dbReference type="Pfam" id="PF14645">
    <property type="entry name" value="Chibby"/>
    <property type="match status" value="1"/>
</dbReference>
<dbReference type="PANTHER" id="PTHR21533">
    <property type="entry name" value="LEUCINE-RICH PROTEIN"/>
    <property type="match status" value="1"/>
</dbReference>
<protein>
    <submittedName>
        <fullName evidence="2">Protein chibby 1</fullName>
    </submittedName>
</protein>
<name>A0ABD2QGG8_9PLAT</name>
<dbReference type="PANTHER" id="PTHR21533:SF19">
    <property type="entry name" value="LEUCINE-RICH PROTEIN"/>
    <property type="match status" value="1"/>
</dbReference>
<keyword evidence="1" id="KW-0175">Coiled coil</keyword>
<keyword evidence="3" id="KW-1185">Reference proteome</keyword>
<comment type="caution">
    <text evidence="2">The sequence shown here is derived from an EMBL/GenBank/DDBJ whole genome shotgun (WGS) entry which is preliminary data.</text>
</comment>
<evidence type="ECO:0000256" key="1">
    <source>
        <dbReference type="SAM" id="Coils"/>
    </source>
</evidence>
<reference evidence="2 3" key="1">
    <citation type="submission" date="2024-11" db="EMBL/GenBank/DDBJ databases">
        <title>Adaptive evolution of stress response genes in parasites aligns with host niche diversity.</title>
        <authorList>
            <person name="Hahn C."/>
            <person name="Resl P."/>
        </authorList>
    </citation>
    <scope>NUCLEOTIDE SEQUENCE [LARGE SCALE GENOMIC DNA]</scope>
    <source>
        <strain evidence="2">EGGRZ-B1_66</strain>
        <tissue evidence="2">Body</tissue>
    </source>
</reference>
<accession>A0ABD2QGG8</accession>
<sequence length="144" mass="16553">MPLFYKKFSIPKFPNRKASSMSNLSQLDATIRSTEFGVDYQNEIRAKLNGQELIFQNGNWIFSGEEGGASTNRSLNRDDSFRKREVTALRQENQRLLEEKNLLQVKLEILLDMLAESTAEVQLQENEIDSLRDVIHKKSSTSIN</sequence>
<gene>
    <name evidence="2" type="primary">CBY1</name>
    <name evidence="2" type="ORF">Ciccas_002719</name>
</gene>
<dbReference type="CDD" id="cd07429">
    <property type="entry name" value="Cby_like"/>
    <property type="match status" value="1"/>
</dbReference>
<dbReference type="Proteomes" id="UP001626550">
    <property type="component" value="Unassembled WGS sequence"/>
</dbReference>
<evidence type="ECO:0000313" key="3">
    <source>
        <dbReference type="Proteomes" id="UP001626550"/>
    </source>
</evidence>
<organism evidence="2 3">
    <name type="scientific">Cichlidogyrus casuarinus</name>
    <dbReference type="NCBI Taxonomy" id="1844966"/>
    <lineage>
        <taxon>Eukaryota</taxon>
        <taxon>Metazoa</taxon>
        <taxon>Spiralia</taxon>
        <taxon>Lophotrochozoa</taxon>
        <taxon>Platyhelminthes</taxon>
        <taxon>Monogenea</taxon>
        <taxon>Monopisthocotylea</taxon>
        <taxon>Dactylogyridea</taxon>
        <taxon>Ancyrocephalidae</taxon>
        <taxon>Cichlidogyrus</taxon>
    </lineage>
</organism>